<dbReference type="AlphaFoldDB" id="A0A9E7I9J7"/>
<dbReference type="Proteomes" id="UP001055439">
    <property type="component" value="Chromosome 9"/>
</dbReference>
<evidence type="ECO:0000313" key="2">
    <source>
        <dbReference type="Proteomes" id="UP001055439"/>
    </source>
</evidence>
<protein>
    <submittedName>
        <fullName evidence="1">Uncharacterized protein</fullName>
    </submittedName>
</protein>
<gene>
    <name evidence="1" type="ORF">MUK42_25748</name>
</gene>
<reference evidence="1" key="1">
    <citation type="submission" date="2022-05" db="EMBL/GenBank/DDBJ databases">
        <title>The Musa troglodytarum L. genome provides insights into the mechanism of non-climacteric behaviour and enrichment of carotenoids.</title>
        <authorList>
            <person name="Wang J."/>
        </authorList>
    </citation>
    <scope>NUCLEOTIDE SEQUENCE</scope>
    <source>
        <tissue evidence="1">Leaf</tissue>
    </source>
</reference>
<organism evidence="1 2">
    <name type="scientific">Musa troglodytarum</name>
    <name type="common">fe'i banana</name>
    <dbReference type="NCBI Taxonomy" id="320322"/>
    <lineage>
        <taxon>Eukaryota</taxon>
        <taxon>Viridiplantae</taxon>
        <taxon>Streptophyta</taxon>
        <taxon>Embryophyta</taxon>
        <taxon>Tracheophyta</taxon>
        <taxon>Spermatophyta</taxon>
        <taxon>Magnoliopsida</taxon>
        <taxon>Liliopsida</taxon>
        <taxon>Zingiberales</taxon>
        <taxon>Musaceae</taxon>
        <taxon>Musa</taxon>
    </lineage>
</organism>
<keyword evidence="2" id="KW-1185">Reference proteome</keyword>
<sequence length="232" mass="25534">MPFDLGRALHASDPLLGVLHQELAYEILRSEQLIQLLACCCRHGKRKRRLDDVDEGPLVVLAFERRPAVDHLVEEHPERPPVDGAAVAGAGDHLGRKVLVRPDERLRPRGDGLGDELRVELFLITQVIFLGRLRLPVALVGATAVEAGEHRLHGRHAGRAGALRVPRHGLAAESLRHELGDDVALEGEVKVGEHYVAVVPHEHVLRLQVSVDHAHHVEVLQRQEDLGGVKPA</sequence>
<dbReference type="EMBL" id="CP097511">
    <property type="protein sequence ID" value="URE48895.1"/>
    <property type="molecule type" value="Genomic_DNA"/>
</dbReference>
<evidence type="ECO:0000313" key="1">
    <source>
        <dbReference type="EMBL" id="URE48895.1"/>
    </source>
</evidence>
<dbReference type="OrthoDB" id="10642106at2759"/>
<accession>A0A9E7I9J7</accession>
<name>A0A9E7I9J7_9LILI</name>
<proteinExistence type="predicted"/>